<organism evidence="7 8">
    <name type="scientific">Klenkia soli</name>
    <dbReference type="NCBI Taxonomy" id="1052260"/>
    <lineage>
        <taxon>Bacteria</taxon>
        <taxon>Bacillati</taxon>
        <taxon>Actinomycetota</taxon>
        <taxon>Actinomycetes</taxon>
        <taxon>Geodermatophilales</taxon>
        <taxon>Geodermatophilaceae</taxon>
        <taxon>Klenkia</taxon>
    </lineage>
</organism>
<evidence type="ECO:0000256" key="1">
    <source>
        <dbReference type="ARBA" id="ARBA00004651"/>
    </source>
</evidence>
<gene>
    <name evidence="7" type="ORF">SAMN05660199_01871</name>
</gene>
<evidence type="ECO:0000259" key="6">
    <source>
        <dbReference type="PROSITE" id="PS50850"/>
    </source>
</evidence>
<reference evidence="8" key="1">
    <citation type="submission" date="2016-10" db="EMBL/GenBank/DDBJ databases">
        <authorList>
            <person name="Varghese N."/>
            <person name="Submissions S."/>
        </authorList>
    </citation>
    <scope>NUCLEOTIDE SEQUENCE [LARGE SCALE GENOMIC DNA]</scope>
    <source>
        <strain evidence="8">DSM 45843</strain>
    </source>
</reference>
<keyword evidence="3 5" id="KW-1133">Transmembrane helix</keyword>
<feature type="transmembrane region" description="Helical" evidence="5">
    <location>
        <begin position="173"/>
        <end position="192"/>
    </location>
</feature>
<dbReference type="InterPro" id="IPR020846">
    <property type="entry name" value="MFS_dom"/>
</dbReference>
<dbReference type="Pfam" id="PF07690">
    <property type="entry name" value="MFS_1"/>
    <property type="match status" value="2"/>
</dbReference>
<dbReference type="AlphaFoldDB" id="A0A1H0J5N6"/>
<evidence type="ECO:0000313" key="8">
    <source>
        <dbReference type="Proteomes" id="UP000199088"/>
    </source>
</evidence>
<keyword evidence="8" id="KW-1185">Reference proteome</keyword>
<feature type="transmembrane region" description="Helical" evidence="5">
    <location>
        <begin position="20"/>
        <end position="41"/>
    </location>
</feature>
<dbReference type="Gene3D" id="1.20.1250.20">
    <property type="entry name" value="MFS general substrate transporter like domains"/>
    <property type="match status" value="1"/>
</dbReference>
<dbReference type="PRINTS" id="PR01035">
    <property type="entry name" value="TCRTETA"/>
</dbReference>
<dbReference type="Proteomes" id="UP000199088">
    <property type="component" value="Unassembled WGS sequence"/>
</dbReference>
<protein>
    <submittedName>
        <fullName evidence="7">Predicted arabinose efflux permease, MFS family</fullName>
    </submittedName>
</protein>
<comment type="subcellular location">
    <subcellularLocation>
        <location evidence="1">Cell membrane</location>
        <topology evidence="1">Multi-pass membrane protein</topology>
    </subcellularLocation>
</comment>
<dbReference type="SUPFAM" id="SSF103473">
    <property type="entry name" value="MFS general substrate transporter"/>
    <property type="match status" value="1"/>
</dbReference>
<feature type="transmembrane region" description="Helical" evidence="5">
    <location>
        <begin position="53"/>
        <end position="73"/>
    </location>
</feature>
<feature type="transmembrane region" description="Helical" evidence="5">
    <location>
        <begin position="334"/>
        <end position="354"/>
    </location>
</feature>
<keyword evidence="4 5" id="KW-0472">Membrane</keyword>
<proteinExistence type="predicted"/>
<dbReference type="GO" id="GO:0022857">
    <property type="term" value="F:transmembrane transporter activity"/>
    <property type="evidence" value="ECO:0007669"/>
    <property type="project" value="InterPro"/>
</dbReference>
<feature type="transmembrane region" description="Helical" evidence="5">
    <location>
        <begin position="247"/>
        <end position="266"/>
    </location>
</feature>
<dbReference type="PANTHER" id="PTHR43683">
    <property type="entry name" value="MULTIDRUG EFFLUX PROTEIN YFMO"/>
    <property type="match status" value="1"/>
</dbReference>
<feature type="transmembrane region" description="Helical" evidence="5">
    <location>
        <begin position="278"/>
        <end position="296"/>
    </location>
</feature>
<feature type="transmembrane region" description="Helical" evidence="5">
    <location>
        <begin position="213"/>
        <end position="235"/>
    </location>
</feature>
<dbReference type="InterPro" id="IPR011701">
    <property type="entry name" value="MFS"/>
</dbReference>
<sequence length="436" mass="44751">MSAHGATSQKSSMLGQPKAVYAVAFACVVSFMGIGLVDPILPSLKTQLGASESQVTLLFTSYLVVTAVAMLGTNWVSSRIGAKQTLVAGLSIIVVFSALAGLSDSIGGIVGFRAGWGLGNALFIATSLAVIVASASGGFAGAIVLYEAALGLGIAAGPLVGGLLGSISWRGPFFGVAVLMAIALLATVVLLDKTPKPVQKMPLSAPLKALRHRGLLTMAITALLYNWGFFTMLGYAPFPMELSAIELGFVFFGWGLLVALFSVVGAPRLQARFGTARSLYGALGLFAVDLLLIAVFTDTKWALITCVIVAGAFIGINNTLTTQAVMQVSPVERPVASAAYGFVRFLGGGLAPFAAGKLVEAFDVHVPFYVGAVAVLAGVAVLASGHRILAAADRGMAEDGHPVDAPDDVAGEIADEFGGAPGAVDGEVEAELLHRR</sequence>
<feature type="domain" description="Major facilitator superfamily (MFS) profile" evidence="6">
    <location>
        <begin position="19"/>
        <end position="389"/>
    </location>
</feature>
<keyword evidence="2 5" id="KW-0812">Transmembrane</keyword>
<evidence type="ECO:0000256" key="3">
    <source>
        <dbReference type="ARBA" id="ARBA00022989"/>
    </source>
</evidence>
<accession>A0A1H0J5N6</accession>
<evidence type="ECO:0000256" key="4">
    <source>
        <dbReference type="ARBA" id="ARBA00023136"/>
    </source>
</evidence>
<dbReference type="PROSITE" id="PS50850">
    <property type="entry name" value="MFS"/>
    <property type="match status" value="1"/>
</dbReference>
<dbReference type="InterPro" id="IPR036259">
    <property type="entry name" value="MFS_trans_sf"/>
</dbReference>
<evidence type="ECO:0000256" key="5">
    <source>
        <dbReference type="SAM" id="Phobius"/>
    </source>
</evidence>
<dbReference type="InterPro" id="IPR001958">
    <property type="entry name" value="Tet-R_TetA/multi-R_MdtG-like"/>
</dbReference>
<feature type="transmembrane region" description="Helical" evidence="5">
    <location>
        <begin position="366"/>
        <end position="385"/>
    </location>
</feature>
<feature type="transmembrane region" description="Helical" evidence="5">
    <location>
        <begin position="85"/>
        <end position="102"/>
    </location>
</feature>
<feature type="transmembrane region" description="Helical" evidence="5">
    <location>
        <begin position="144"/>
        <end position="167"/>
    </location>
</feature>
<feature type="transmembrane region" description="Helical" evidence="5">
    <location>
        <begin position="302"/>
        <end position="322"/>
    </location>
</feature>
<evidence type="ECO:0000313" key="7">
    <source>
        <dbReference type="EMBL" id="SDO38902.1"/>
    </source>
</evidence>
<dbReference type="PANTHER" id="PTHR43683:SF1">
    <property type="entry name" value="MULTIDRUG EFFLUX PROTEIN YFMO"/>
    <property type="match status" value="1"/>
</dbReference>
<dbReference type="RefSeq" id="WP_242653950.1">
    <property type="nucleotide sequence ID" value="NZ_FNIR01000005.1"/>
</dbReference>
<name>A0A1H0J5N6_9ACTN</name>
<dbReference type="EMBL" id="FNIR01000005">
    <property type="protein sequence ID" value="SDO38902.1"/>
    <property type="molecule type" value="Genomic_DNA"/>
</dbReference>
<dbReference type="GO" id="GO:0005886">
    <property type="term" value="C:plasma membrane"/>
    <property type="evidence" value="ECO:0007669"/>
    <property type="project" value="UniProtKB-SubCell"/>
</dbReference>
<dbReference type="InterPro" id="IPR053200">
    <property type="entry name" value="YfmO-like"/>
</dbReference>
<dbReference type="STRING" id="1052260.SAMN05660199_01871"/>
<evidence type="ECO:0000256" key="2">
    <source>
        <dbReference type="ARBA" id="ARBA00022692"/>
    </source>
</evidence>
<feature type="transmembrane region" description="Helical" evidence="5">
    <location>
        <begin position="114"/>
        <end position="132"/>
    </location>
</feature>
<dbReference type="CDD" id="cd17474">
    <property type="entry name" value="MFS_YfmO_like"/>
    <property type="match status" value="1"/>
</dbReference>